<dbReference type="Proteomes" id="UP000628854">
    <property type="component" value="Unassembled WGS sequence"/>
</dbReference>
<organism evidence="1 2">
    <name type="scientific">Henriciella pelagia</name>
    <dbReference type="NCBI Taxonomy" id="1977912"/>
    <lineage>
        <taxon>Bacteria</taxon>
        <taxon>Pseudomonadati</taxon>
        <taxon>Pseudomonadota</taxon>
        <taxon>Alphaproteobacteria</taxon>
        <taxon>Hyphomonadales</taxon>
        <taxon>Hyphomonadaceae</taxon>
        <taxon>Henriciella</taxon>
    </lineage>
</organism>
<dbReference type="InterPro" id="IPR010865">
    <property type="entry name" value="DUF1499"/>
</dbReference>
<sequence length="136" mass="14889">MATDIRTIERPSSPNTYLMAPQGYCSTAQPDADSPVFDASAEVLFDALLGYIANQSGWKITEADRAHCHIDLVAATKLLKFKDDVTIDTLIVENMPGKSRLAIYSRSRVGYHDFGANRKRVSKLVKAIEGELGISA</sequence>
<accession>A0ABQ1JBK0</accession>
<comment type="caution">
    <text evidence="1">The sequence shown here is derived from an EMBL/GenBank/DDBJ whole genome shotgun (WGS) entry which is preliminary data.</text>
</comment>
<keyword evidence="2" id="KW-1185">Reference proteome</keyword>
<evidence type="ECO:0008006" key="3">
    <source>
        <dbReference type="Google" id="ProtNLM"/>
    </source>
</evidence>
<dbReference type="Pfam" id="PF07386">
    <property type="entry name" value="DUF1499"/>
    <property type="match status" value="1"/>
</dbReference>
<proteinExistence type="predicted"/>
<dbReference type="EMBL" id="BMKF01000001">
    <property type="protein sequence ID" value="GGB63339.1"/>
    <property type="molecule type" value="Genomic_DNA"/>
</dbReference>
<evidence type="ECO:0000313" key="1">
    <source>
        <dbReference type="EMBL" id="GGB63339.1"/>
    </source>
</evidence>
<dbReference type="RefSeq" id="WP_084391579.1">
    <property type="nucleotide sequence ID" value="NZ_BMKF01000001.1"/>
</dbReference>
<gene>
    <name evidence="1" type="ORF">GCM10011503_10040</name>
</gene>
<name>A0ABQ1JBK0_9PROT</name>
<evidence type="ECO:0000313" key="2">
    <source>
        <dbReference type="Proteomes" id="UP000628854"/>
    </source>
</evidence>
<protein>
    <recommendedName>
        <fullName evidence="3">DUF1499 domain-containing protein</fullName>
    </recommendedName>
</protein>
<reference evidence="2" key="1">
    <citation type="journal article" date="2019" name="Int. J. Syst. Evol. Microbiol.">
        <title>The Global Catalogue of Microorganisms (GCM) 10K type strain sequencing project: providing services to taxonomists for standard genome sequencing and annotation.</title>
        <authorList>
            <consortium name="The Broad Institute Genomics Platform"/>
            <consortium name="The Broad Institute Genome Sequencing Center for Infectious Disease"/>
            <person name="Wu L."/>
            <person name="Ma J."/>
        </authorList>
    </citation>
    <scope>NUCLEOTIDE SEQUENCE [LARGE SCALE GENOMIC DNA]</scope>
    <source>
        <strain evidence="2">CGMCC 1.15928</strain>
    </source>
</reference>